<dbReference type="SUPFAM" id="SSF53474">
    <property type="entry name" value="alpha/beta-Hydrolases"/>
    <property type="match status" value="1"/>
</dbReference>
<dbReference type="RefSeq" id="WP_379485341.1">
    <property type="nucleotide sequence ID" value="NZ_JBHMCF010000061.1"/>
</dbReference>
<dbReference type="Gene3D" id="3.40.50.1820">
    <property type="entry name" value="alpha/beta hydrolase"/>
    <property type="match status" value="1"/>
</dbReference>
<dbReference type="InterPro" id="IPR000073">
    <property type="entry name" value="AB_hydrolase_1"/>
</dbReference>
<organism evidence="2 3">
    <name type="scientific">Nonomuraea salmonea</name>
    <dbReference type="NCBI Taxonomy" id="46181"/>
    <lineage>
        <taxon>Bacteria</taxon>
        <taxon>Bacillati</taxon>
        <taxon>Actinomycetota</taxon>
        <taxon>Actinomycetes</taxon>
        <taxon>Streptosporangiales</taxon>
        <taxon>Streptosporangiaceae</taxon>
        <taxon>Nonomuraea</taxon>
    </lineage>
</organism>
<evidence type="ECO:0000313" key="3">
    <source>
        <dbReference type="Proteomes" id="UP001589568"/>
    </source>
</evidence>
<dbReference type="PANTHER" id="PTHR43433:SF5">
    <property type="entry name" value="AB HYDROLASE-1 DOMAIN-CONTAINING PROTEIN"/>
    <property type="match status" value="1"/>
</dbReference>
<dbReference type="EMBL" id="JBHMCF010000061">
    <property type="protein sequence ID" value="MFB9477233.1"/>
    <property type="molecule type" value="Genomic_DNA"/>
</dbReference>
<keyword evidence="2" id="KW-0378">Hydrolase</keyword>
<dbReference type="Pfam" id="PF00561">
    <property type="entry name" value="Abhydrolase_1"/>
    <property type="match status" value="1"/>
</dbReference>
<accession>A0ABV5P3S8</accession>
<feature type="domain" description="AB hydrolase-1" evidence="1">
    <location>
        <begin position="38"/>
        <end position="137"/>
    </location>
</feature>
<comment type="caution">
    <text evidence="2">The sequence shown here is derived from an EMBL/GenBank/DDBJ whole genome shotgun (WGS) entry which is preliminary data.</text>
</comment>
<dbReference type="InterPro" id="IPR050471">
    <property type="entry name" value="AB_hydrolase"/>
</dbReference>
<gene>
    <name evidence="2" type="ORF">ACFFR3_47730</name>
</gene>
<proteinExistence type="predicted"/>
<dbReference type="PANTHER" id="PTHR43433">
    <property type="entry name" value="HYDROLASE, ALPHA/BETA FOLD FAMILY PROTEIN"/>
    <property type="match status" value="1"/>
</dbReference>
<sequence>MTTGHLPVPGATLHYEVRGAGPALLISQSGEGDARRSTDLADHLLDSYTVITYDRRGLSRSALDRPRPVPLRQHADDVHHLLAALTDRPAAILGCSMGAAIGLHLALDHPGQIATLIAHEPVSPGLLPPAERTRHLAELAGIQRLYRREGLTPALKAITEALGIDPAAPDAEPGRTPHPMTPQRVADFGFFLEHDVTAVIGDTFPTGDLASTGARIVPAVGRTTPPAAFDRRCAQELAALLGTEPAEFPGGHNGNLTHPRAFAARLKEVLSRRAG</sequence>
<name>A0ABV5P3S8_9ACTN</name>
<keyword evidence="3" id="KW-1185">Reference proteome</keyword>
<protein>
    <submittedName>
        <fullName evidence="2">Alpha/beta fold hydrolase</fullName>
    </submittedName>
</protein>
<dbReference type="Proteomes" id="UP001589568">
    <property type="component" value="Unassembled WGS sequence"/>
</dbReference>
<evidence type="ECO:0000313" key="2">
    <source>
        <dbReference type="EMBL" id="MFB9477233.1"/>
    </source>
</evidence>
<dbReference type="GO" id="GO:0016787">
    <property type="term" value="F:hydrolase activity"/>
    <property type="evidence" value="ECO:0007669"/>
    <property type="project" value="UniProtKB-KW"/>
</dbReference>
<dbReference type="InterPro" id="IPR029058">
    <property type="entry name" value="AB_hydrolase_fold"/>
</dbReference>
<evidence type="ECO:0000259" key="1">
    <source>
        <dbReference type="Pfam" id="PF00561"/>
    </source>
</evidence>
<reference evidence="2 3" key="1">
    <citation type="submission" date="2024-09" db="EMBL/GenBank/DDBJ databases">
        <authorList>
            <person name="Sun Q."/>
            <person name="Mori K."/>
        </authorList>
    </citation>
    <scope>NUCLEOTIDE SEQUENCE [LARGE SCALE GENOMIC DNA]</scope>
    <source>
        <strain evidence="2 3">JCM 3324</strain>
    </source>
</reference>